<evidence type="ECO:0000256" key="1">
    <source>
        <dbReference type="SAM" id="Phobius"/>
    </source>
</evidence>
<keyword evidence="3" id="KW-1185">Reference proteome</keyword>
<organism evidence="2 3">
    <name type="scientific">Tetranychus urticae</name>
    <name type="common">Two-spotted spider mite</name>
    <dbReference type="NCBI Taxonomy" id="32264"/>
    <lineage>
        <taxon>Eukaryota</taxon>
        <taxon>Metazoa</taxon>
        <taxon>Ecdysozoa</taxon>
        <taxon>Arthropoda</taxon>
        <taxon>Chelicerata</taxon>
        <taxon>Arachnida</taxon>
        <taxon>Acari</taxon>
        <taxon>Acariformes</taxon>
        <taxon>Trombidiformes</taxon>
        <taxon>Prostigmata</taxon>
        <taxon>Eleutherengona</taxon>
        <taxon>Raphignathae</taxon>
        <taxon>Tetranychoidea</taxon>
        <taxon>Tetranychidae</taxon>
        <taxon>Tetranychus</taxon>
    </lineage>
</organism>
<dbReference type="Proteomes" id="UP000015104">
    <property type="component" value="Unassembled WGS sequence"/>
</dbReference>
<reference evidence="3" key="1">
    <citation type="submission" date="2011-08" db="EMBL/GenBank/DDBJ databases">
        <authorList>
            <person name="Rombauts S."/>
        </authorList>
    </citation>
    <scope>NUCLEOTIDE SEQUENCE</scope>
    <source>
        <strain evidence="3">London</strain>
    </source>
</reference>
<evidence type="ECO:0000313" key="3">
    <source>
        <dbReference type="Proteomes" id="UP000015104"/>
    </source>
</evidence>
<dbReference type="EMBL" id="CAEY01001235">
    <property type="status" value="NOT_ANNOTATED_CDS"/>
    <property type="molecule type" value="Genomic_DNA"/>
</dbReference>
<name>T1L5A3_TETUR</name>
<dbReference type="AlphaFoldDB" id="T1L5A3"/>
<evidence type="ECO:0000313" key="2">
    <source>
        <dbReference type="EnsemblMetazoa" id="tetur44g00070.1"/>
    </source>
</evidence>
<protein>
    <submittedName>
        <fullName evidence="2">Uncharacterized protein</fullName>
    </submittedName>
</protein>
<dbReference type="KEGG" id="tut:107370396"/>
<proteinExistence type="predicted"/>
<keyword evidence="1" id="KW-0812">Transmembrane</keyword>
<dbReference type="HOGENOM" id="CLU_2124206_0_0_1"/>
<reference evidence="2" key="2">
    <citation type="submission" date="2015-06" db="UniProtKB">
        <authorList>
            <consortium name="EnsemblMetazoa"/>
        </authorList>
    </citation>
    <scope>IDENTIFICATION</scope>
</reference>
<dbReference type="EnsemblMetazoa" id="tetur44g00070.1">
    <property type="protein sequence ID" value="tetur44g00070.1"/>
    <property type="gene ID" value="tetur44g00070"/>
</dbReference>
<sequence>MRSNSSDQHWSANEIITNSSLADASTNPTIIFGYLTKSYPGLIYIIATMIFYIIIFISLVFSNFVSNTNQIRKISHKIREKKRRPVRRATLRSIVFPGKHSSSCLDPQLNERLI</sequence>
<keyword evidence="1" id="KW-1133">Transmembrane helix</keyword>
<keyword evidence="1" id="KW-0472">Membrane</keyword>
<accession>T1L5A3</accession>
<feature type="transmembrane region" description="Helical" evidence="1">
    <location>
        <begin position="42"/>
        <end position="65"/>
    </location>
</feature>
<dbReference type="OrthoDB" id="10485137at2759"/>
<gene>
    <name evidence="2" type="primary">107370396</name>
</gene>
<dbReference type="OMA" id="QHWSANE"/>